<dbReference type="InterPro" id="IPR004518">
    <property type="entry name" value="MazG-like_dom"/>
</dbReference>
<dbReference type="CDD" id="cd11528">
    <property type="entry name" value="NTP-PPase_MazG_Nterm"/>
    <property type="match status" value="1"/>
</dbReference>
<dbReference type="GO" id="GO:0047693">
    <property type="term" value="F:ATP diphosphatase activity"/>
    <property type="evidence" value="ECO:0007669"/>
    <property type="project" value="UniProtKB-EC"/>
</dbReference>
<accession>A0A9D2DDE5</accession>
<dbReference type="AlphaFoldDB" id="A0A9D2DDE5"/>
<dbReference type="NCBIfam" id="NF007113">
    <property type="entry name" value="PRK09562.1"/>
    <property type="match status" value="1"/>
</dbReference>
<dbReference type="FunFam" id="1.10.287.1080:FF:000003">
    <property type="entry name" value="Nucleoside triphosphate pyrophosphohydrolase"/>
    <property type="match status" value="1"/>
</dbReference>
<comment type="catalytic activity">
    <reaction evidence="1">
        <text>ATP + H2O = AMP + diphosphate + H(+)</text>
        <dbReference type="Rhea" id="RHEA:14245"/>
        <dbReference type="ChEBI" id="CHEBI:15377"/>
        <dbReference type="ChEBI" id="CHEBI:15378"/>
        <dbReference type="ChEBI" id="CHEBI:30616"/>
        <dbReference type="ChEBI" id="CHEBI:33019"/>
        <dbReference type="ChEBI" id="CHEBI:456215"/>
        <dbReference type="EC" id="3.6.1.8"/>
    </reaction>
</comment>
<dbReference type="EMBL" id="DXCC01000008">
    <property type="protein sequence ID" value="HIZ14903.1"/>
    <property type="molecule type" value="Genomic_DNA"/>
</dbReference>
<name>A0A9D2DDE5_9BACT</name>
<reference evidence="6" key="2">
    <citation type="submission" date="2021-04" db="EMBL/GenBank/DDBJ databases">
        <authorList>
            <person name="Gilroy R."/>
        </authorList>
    </citation>
    <scope>NUCLEOTIDE SEQUENCE</scope>
    <source>
        <strain evidence="6">ChiHjej11B10-19426</strain>
    </source>
</reference>
<feature type="domain" description="NTP pyrophosphohydrolase MazG-like" evidence="5">
    <location>
        <begin position="29"/>
        <end position="101"/>
    </location>
</feature>
<dbReference type="InterPro" id="IPR048015">
    <property type="entry name" value="NTP-PPase_MazG-like_N"/>
</dbReference>
<dbReference type="CDD" id="cd11529">
    <property type="entry name" value="NTP-PPase_MazG_Cterm"/>
    <property type="match status" value="1"/>
</dbReference>
<dbReference type="GO" id="GO:0046047">
    <property type="term" value="P:TTP catabolic process"/>
    <property type="evidence" value="ECO:0007669"/>
    <property type="project" value="TreeGrafter"/>
</dbReference>
<evidence type="ECO:0000256" key="1">
    <source>
        <dbReference type="ARBA" id="ARBA00052141"/>
    </source>
</evidence>
<gene>
    <name evidence="6" type="primary">mazG</name>
    <name evidence="6" type="ORF">H9816_03200</name>
</gene>
<dbReference type="SUPFAM" id="SSF101386">
    <property type="entry name" value="all-alpha NTP pyrophosphatases"/>
    <property type="match status" value="2"/>
</dbReference>
<dbReference type="GO" id="GO:0046061">
    <property type="term" value="P:dATP catabolic process"/>
    <property type="evidence" value="ECO:0007669"/>
    <property type="project" value="TreeGrafter"/>
</dbReference>
<dbReference type="Proteomes" id="UP000824014">
    <property type="component" value="Unassembled WGS sequence"/>
</dbReference>
<comment type="similarity">
    <text evidence="2">Belongs to the nucleoside triphosphate pyrophosphohydrolase family.</text>
</comment>
<dbReference type="InterPro" id="IPR011551">
    <property type="entry name" value="NTP_PyrPHydrolase_MazG"/>
</dbReference>
<dbReference type="GO" id="GO:0046052">
    <property type="term" value="P:UTP catabolic process"/>
    <property type="evidence" value="ECO:0007669"/>
    <property type="project" value="TreeGrafter"/>
</dbReference>
<dbReference type="GO" id="GO:0046081">
    <property type="term" value="P:dUTP catabolic process"/>
    <property type="evidence" value="ECO:0007669"/>
    <property type="project" value="TreeGrafter"/>
</dbReference>
<dbReference type="EC" id="3.6.1.8" evidence="3"/>
<protein>
    <recommendedName>
        <fullName evidence="4">Nucleoside triphosphate pyrophosphohydrolase</fullName>
        <ecNumber evidence="3">3.6.1.8</ecNumber>
    </recommendedName>
</protein>
<dbReference type="PANTHER" id="PTHR30522:SF0">
    <property type="entry name" value="NUCLEOSIDE TRIPHOSPHATE PYROPHOSPHOHYDROLASE"/>
    <property type="match status" value="1"/>
</dbReference>
<dbReference type="GO" id="GO:0046076">
    <property type="term" value="P:dTTP catabolic process"/>
    <property type="evidence" value="ECO:0007669"/>
    <property type="project" value="TreeGrafter"/>
</dbReference>
<evidence type="ECO:0000313" key="7">
    <source>
        <dbReference type="Proteomes" id="UP000824014"/>
    </source>
</evidence>
<evidence type="ECO:0000256" key="2">
    <source>
        <dbReference type="ARBA" id="ARBA00061115"/>
    </source>
</evidence>
<sequence length="267" mass="31077">MYEKQLEAIGRLLGVMDRLRVECPWDREQTFESLRNNTIEETFELTDAITDGDMDGIREELGDLLLHIVFYSRMADEQGRFDIGDVANSLCDKLIYRHPHVYGTVEADSAGQVIHNWETLKLAEKRKKDRKARRGVLSGVPRSLPAMVKAYRIGQKAAAAGFDWERREDVWDKVKEEVAEVEREIDANDHDRAESEVGDLLFALVNMARLYGIDPENALERSNKKFMRRFAHIEAQAEEQGEELTRMPLQEMERYWQEAKEEEKKEE</sequence>
<evidence type="ECO:0000256" key="4">
    <source>
        <dbReference type="ARBA" id="ARBA00074799"/>
    </source>
</evidence>
<evidence type="ECO:0000256" key="3">
    <source>
        <dbReference type="ARBA" id="ARBA00066372"/>
    </source>
</evidence>
<comment type="caution">
    <text evidence="6">The sequence shown here is derived from an EMBL/GenBank/DDBJ whole genome shotgun (WGS) entry which is preliminary data.</text>
</comment>
<evidence type="ECO:0000313" key="6">
    <source>
        <dbReference type="EMBL" id="HIZ14903.1"/>
    </source>
</evidence>
<organism evidence="6 7">
    <name type="scientific">Candidatus Tidjanibacter faecipullorum</name>
    <dbReference type="NCBI Taxonomy" id="2838766"/>
    <lineage>
        <taxon>Bacteria</taxon>
        <taxon>Pseudomonadati</taxon>
        <taxon>Bacteroidota</taxon>
        <taxon>Bacteroidia</taxon>
        <taxon>Bacteroidales</taxon>
        <taxon>Rikenellaceae</taxon>
        <taxon>Tidjanibacter</taxon>
    </lineage>
</organism>
<dbReference type="FunFam" id="1.10.287.1080:FF:000001">
    <property type="entry name" value="Nucleoside triphosphate pyrophosphohydrolase"/>
    <property type="match status" value="1"/>
</dbReference>
<dbReference type="GO" id="GO:0006203">
    <property type="term" value="P:dGTP catabolic process"/>
    <property type="evidence" value="ECO:0007669"/>
    <property type="project" value="TreeGrafter"/>
</dbReference>
<dbReference type="NCBIfam" id="TIGR00444">
    <property type="entry name" value="mazG"/>
    <property type="match status" value="1"/>
</dbReference>
<keyword evidence="6" id="KW-0378">Hydrolase</keyword>
<proteinExistence type="inferred from homology"/>
<dbReference type="Pfam" id="PF03819">
    <property type="entry name" value="MazG"/>
    <property type="match status" value="2"/>
</dbReference>
<dbReference type="PANTHER" id="PTHR30522">
    <property type="entry name" value="NUCLEOSIDE TRIPHOSPHATE PYROPHOSPHOHYDROLASE"/>
    <property type="match status" value="1"/>
</dbReference>
<dbReference type="Gene3D" id="1.10.287.1080">
    <property type="entry name" value="MazG-like"/>
    <property type="match status" value="2"/>
</dbReference>
<dbReference type="InterPro" id="IPR048011">
    <property type="entry name" value="NTP-PPase_MazG-like_C"/>
</dbReference>
<reference evidence="6" key="1">
    <citation type="journal article" date="2021" name="PeerJ">
        <title>Extensive microbial diversity within the chicken gut microbiome revealed by metagenomics and culture.</title>
        <authorList>
            <person name="Gilroy R."/>
            <person name="Ravi A."/>
            <person name="Getino M."/>
            <person name="Pursley I."/>
            <person name="Horton D.L."/>
            <person name="Alikhan N.F."/>
            <person name="Baker D."/>
            <person name="Gharbi K."/>
            <person name="Hall N."/>
            <person name="Watson M."/>
            <person name="Adriaenssens E.M."/>
            <person name="Foster-Nyarko E."/>
            <person name="Jarju S."/>
            <person name="Secka A."/>
            <person name="Antonio M."/>
            <person name="Oren A."/>
            <person name="Chaudhuri R.R."/>
            <person name="La Ragione R."/>
            <person name="Hildebrand F."/>
            <person name="Pallen M.J."/>
        </authorList>
    </citation>
    <scope>NUCLEOTIDE SEQUENCE</scope>
    <source>
        <strain evidence="6">ChiHjej11B10-19426</strain>
    </source>
</reference>
<evidence type="ECO:0000259" key="5">
    <source>
        <dbReference type="Pfam" id="PF03819"/>
    </source>
</evidence>
<feature type="domain" description="NTP pyrophosphohydrolase MazG-like" evidence="5">
    <location>
        <begin position="173"/>
        <end position="232"/>
    </location>
</feature>
<dbReference type="GO" id="GO:0006950">
    <property type="term" value="P:response to stress"/>
    <property type="evidence" value="ECO:0007669"/>
    <property type="project" value="UniProtKB-ARBA"/>
</dbReference>